<dbReference type="GO" id="GO:0006355">
    <property type="term" value="P:regulation of DNA-templated transcription"/>
    <property type="evidence" value="ECO:0007669"/>
    <property type="project" value="InterPro"/>
</dbReference>
<name>A0A0F9AMB9_9ZZZZ</name>
<dbReference type="SUPFAM" id="SSF47598">
    <property type="entry name" value="Ribbon-helix-helix"/>
    <property type="match status" value="1"/>
</dbReference>
<organism evidence="1">
    <name type="scientific">marine sediment metagenome</name>
    <dbReference type="NCBI Taxonomy" id="412755"/>
    <lineage>
        <taxon>unclassified sequences</taxon>
        <taxon>metagenomes</taxon>
        <taxon>ecological metagenomes</taxon>
    </lineage>
</organism>
<gene>
    <name evidence="1" type="ORF">LCGC14_2632790</name>
</gene>
<dbReference type="NCBIfam" id="NF041551">
    <property type="entry name" value="YlcI_YnfO_N"/>
    <property type="match status" value="1"/>
</dbReference>
<protein>
    <recommendedName>
        <fullName evidence="2">Ribbon-helix-helix protein CopG domain-containing protein</fullName>
    </recommendedName>
</protein>
<sequence length="44" mass="5043">MKTPITPFKMPLDLKEAAKKQADKEGLSLSQFVYKAIRSYIKNN</sequence>
<accession>A0A0F9AMB9</accession>
<reference evidence="1" key="1">
    <citation type="journal article" date="2015" name="Nature">
        <title>Complex archaea that bridge the gap between prokaryotes and eukaryotes.</title>
        <authorList>
            <person name="Spang A."/>
            <person name="Saw J.H."/>
            <person name="Jorgensen S.L."/>
            <person name="Zaremba-Niedzwiedzka K."/>
            <person name="Martijn J."/>
            <person name="Lind A.E."/>
            <person name="van Eijk R."/>
            <person name="Schleper C."/>
            <person name="Guy L."/>
            <person name="Ettema T.J."/>
        </authorList>
    </citation>
    <scope>NUCLEOTIDE SEQUENCE</scope>
</reference>
<proteinExistence type="predicted"/>
<dbReference type="InterPro" id="IPR010985">
    <property type="entry name" value="Ribbon_hlx_hlx"/>
</dbReference>
<comment type="caution">
    <text evidence="1">The sequence shown here is derived from an EMBL/GenBank/DDBJ whole genome shotgun (WGS) entry which is preliminary data.</text>
</comment>
<dbReference type="AlphaFoldDB" id="A0A0F9AMB9"/>
<dbReference type="EMBL" id="LAZR01045205">
    <property type="protein sequence ID" value="KKK99435.1"/>
    <property type="molecule type" value="Genomic_DNA"/>
</dbReference>
<evidence type="ECO:0008006" key="2">
    <source>
        <dbReference type="Google" id="ProtNLM"/>
    </source>
</evidence>
<evidence type="ECO:0000313" key="1">
    <source>
        <dbReference type="EMBL" id="KKK99435.1"/>
    </source>
</evidence>